<dbReference type="Proteomes" id="UP000067626">
    <property type="component" value="Chromosome"/>
</dbReference>
<dbReference type="OrthoDB" id="5495968at2"/>
<dbReference type="EMBL" id="CP012159">
    <property type="protein sequence ID" value="AKT40697.1"/>
    <property type="molecule type" value="Genomic_DNA"/>
</dbReference>
<sequence length="321" mass="35396">MLYLSERDLHTLGIDWNETISSIDHAVRCLDRGDFAQPIKPYLRYRNPVNRIIAMPAFLGGDVNAAGIKWIASFPGNLDRQIPRAHSVVVVNDADTGAPICIVNGALLSVIRTASVSGLLLRLFDQLRTPDEVKVGITGFGPIGRYHLAMCQELLGARLRKVSIYDPRSIDLHAEGQLPEHVGLVRSWQEAYDDADVFITCTVSSAPYIDRPAKPGSLQLNVSLRDYTVHVFDQMKDAMIVDDWDEVNREATDIEVFHKEKGLTKEGTKSIVDVVCHGALAGFAPAQPILFNPMGMAVFDIAIARHFHDKARAQGVGTTLD</sequence>
<organism evidence="1 2">
    <name type="scientific">Chondromyces crocatus</name>
    <dbReference type="NCBI Taxonomy" id="52"/>
    <lineage>
        <taxon>Bacteria</taxon>
        <taxon>Pseudomonadati</taxon>
        <taxon>Myxococcota</taxon>
        <taxon>Polyangia</taxon>
        <taxon>Polyangiales</taxon>
        <taxon>Polyangiaceae</taxon>
        <taxon>Chondromyces</taxon>
    </lineage>
</organism>
<dbReference type="GO" id="GO:0008473">
    <property type="term" value="F:ornithine cyclodeaminase activity"/>
    <property type="evidence" value="ECO:0007669"/>
    <property type="project" value="UniProtKB-EC"/>
</dbReference>
<dbReference type="AlphaFoldDB" id="A0A0K1EJ52"/>
<dbReference type="Gene3D" id="3.40.50.720">
    <property type="entry name" value="NAD(P)-binding Rossmann-like Domain"/>
    <property type="match status" value="1"/>
</dbReference>
<keyword evidence="2" id="KW-1185">Reference proteome</keyword>
<dbReference type="PATRIC" id="fig|52.7.peg.5362"/>
<keyword evidence="1" id="KW-0456">Lyase</keyword>
<dbReference type="PANTHER" id="PTHR13812:SF19">
    <property type="entry name" value="KETIMINE REDUCTASE MU-CRYSTALLIN"/>
    <property type="match status" value="1"/>
</dbReference>
<dbReference type="PANTHER" id="PTHR13812">
    <property type="entry name" value="KETIMINE REDUCTASE MU-CRYSTALLIN"/>
    <property type="match status" value="1"/>
</dbReference>
<dbReference type="RefSeq" id="WP_050432594.1">
    <property type="nucleotide sequence ID" value="NZ_CP012159.1"/>
</dbReference>
<dbReference type="GO" id="GO:0005737">
    <property type="term" value="C:cytoplasm"/>
    <property type="evidence" value="ECO:0007669"/>
    <property type="project" value="TreeGrafter"/>
</dbReference>
<name>A0A0K1EJ52_CHOCO</name>
<evidence type="ECO:0000313" key="2">
    <source>
        <dbReference type="Proteomes" id="UP000067626"/>
    </source>
</evidence>
<proteinExistence type="predicted"/>
<gene>
    <name evidence="1" type="primary">ocd</name>
    <name evidence="1" type="ORF">CMC5_048530</name>
</gene>
<evidence type="ECO:0000313" key="1">
    <source>
        <dbReference type="EMBL" id="AKT40697.1"/>
    </source>
</evidence>
<dbReference type="SUPFAM" id="SSF51735">
    <property type="entry name" value="NAD(P)-binding Rossmann-fold domains"/>
    <property type="match status" value="1"/>
</dbReference>
<protein>
    <submittedName>
        <fullName evidence="1">Ornithine cyclodeaminase</fullName>
        <ecNumber evidence="1">4.3.1.12</ecNumber>
    </submittedName>
</protein>
<dbReference type="STRING" id="52.CMC5_048530"/>
<accession>A0A0K1EJ52</accession>
<dbReference type="InterPro" id="IPR003462">
    <property type="entry name" value="ODC_Mu_crystall"/>
</dbReference>
<dbReference type="EC" id="4.3.1.12" evidence="1"/>
<dbReference type="KEGG" id="ccro:CMC5_048530"/>
<dbReference type="InterPro" id="IPR023401">
    <property type="entry name" value="ODC_N"/>
</dbReference>
<dbReference type="PIRSF" id="PIRSF001439">
    <property type="entry name" value="CryM"/>
    <property type="match status" value="1"/>
</dbReference>
<dbReference type="Gene3D" id="3.30.1780.10">
    <property type="entry name" value="ornithine cyclodeaminase, domain 1"/>
    <property type="match status" value="1"/>
</dbReference>
<dbReference type="Pfam" id="PF02423">
    <property type="entry name" value="OCD_Mu_crystall"/>
    <property type="match status" value="1"/>
</dbReference>
<reference evidence="1 2" key="1">
    <citation type="submission" date="2015-07" db="EMBL/GenBank/DDBJ databases">
        <title>Genome analysis of myxobacterium Chondromyces crocatus Cm c5 reveals a high potential for natural compound synthesis and the genetic basis for the loss of fruiting body formation.</title>
        <authorList>
            <person name="Zaburannyi N."/>
            <person name="Bunk B."/>
            <person name="Maier J."/>
            <person name="Overmann J."/>
            <person name="Mueller R."/>
        </authorList>
    </citation>
    <scope>NUCLEOTIDE SEQUENCE [LARGE SCALE GENOMIC DNA]</scope>
    <source>
        <strain evidence="1 2">Cm c5</strain>
    </source>
</reference>
<dbReference type="InterPro" id="IPR036291">
    <property type="entry name" value="NAD(P)-bd_dom_sf"/>
</dbReference>